<dbReference type="Proteomes" id="UP001604336">
    <property type="component" value="Unassembled WGS sequence"/>
</dbReference>
<dbReference type="AlphaFoldDB" id="A0ABD1T1V4"/>
<reference evidence="2" key="1">
    <citation type="submission" date="2024-07" db="EMBL/GenBank/DDBJ databases">
        <title>Two chromosome-level genome assemblies of Korean endemic species Abeliophyllum distichum and Forsythia ovata (Oleaceae).</title>
        <authorList>
            <person name="Jang H."/>
        </authorList>
    </citation>
    <scope>NUCLEOTIDE SEQUENCE [LARGE SCALE GENOMIC DNA]</scope>
</reference>
<proteinExistence type="predicted"/>
<evidence type="ECO:0000313" key="1">
    <source>
        <dbReference type="EMBL" id="KAL2506523.1"/>
    </source>
</evidence>
<gene>
    <name evidence="1" type="ORF">Adt_22144</name>
</gene>
<sequence>MLASEIELKSVSVWLREHCRTTLLTAIDGVKRSSFVYGVRKLPTKADDKQSPFVYETEGPNATGLCSGVAIISEYCKGNSLVVEYPLGLKLIGFYIEDVSFATDQTERHLEVRNISYGNYDSSTKKVYWCHLGYFSVSMIREACLASNQPASPVLPS</sequence>
<keyword evidence="2" id="KW-1185">Reference proteome</keyword>
<dbReference type="EMBL" id="JBFOLK010000006">
    <property type="protein sequence ID" value="KAL2506523.1"/>
    <property type="molecule type" value="Genomic_DNA"/>
</dbReference>
<evidence type="ECO:0000313" key="2">
    <source>
        <dbReference type="Proteomes" id="UP001604336"/>
    </source>
</evidence>
<comment type="caution">
    <text evidence="1">The sequence shown here is derived from an EMBL/GenBank/DDBJ whole genome shotgun (WGS) entry which is preliminary data.</text>
</comment>
<organism evidence="1 2">
    <name type="scientific">Abeliophyllum distichum</name>
    <dbReference type="NCBI Taxonomy" id="126358"/>
    <lineage>
        <taxon>Eukaryota</taxon>
        <taxon>Viridiplantae</taxon>
        <taxon>Streptophyta</taxon>
        <taxon>Embryophyta</taxon>
        <taxon>Tracheophyta</taxon>
        <taxon>Spermatophyta</taxon>
        <taxon>Magnoliopsida</taxon>
        <taxon>eudicotyledons</taxon>
        <taxon>Gunneridae</taxon>
        <taxon>Pentapetalae</taxon>
        <taxon>asterids</taxon>
        <taxon>lamiids</taxon>
        <taxon>Lamiales</taxon>
        <taxon>Oleaceae</taxon>
        <taxon>Forsythieae</taxon>
        <taxon>Abeliophyllum</taxon>
    </lineage>
</organism>
<protein>
    <submittedName>
        <fullName evidence="1">Uncharacterized protein</fullName>
    </submittedName>
</protein>
<name>A0ABD1T1V4_9LAMI</name>
<accession>A0ABD1T1V4</accession>